<sequence length="315" mass="35927">MNEEKSLKDLAESKAKALQVLFDDPGIAAAMSRVHVFVVDHGEEIVHVSPSLVPQEWERSRKDAQKWLELVHPDDLDRVRYKWQKVVYGNADVFEEVFRFQVNGEYRWISHIGTMVYRYYDGRPSLYIGADRDVTEERLLQQLLEEERAKLAQQIVLDDFLNIPNRRYLDSEQFRFFINDGETHNAVMVFDIDDFKQLNTILTHKGGDEVLQMVVERVQKCLGASDILARYGGDEFVVVIPGSNSGRVHDIAANMLDVVAGIPLSTDDYKVSISIGLCEGHPDLDIGFWDYFGEADKLLFEAKKQGKAKVISGTL</sequence>
<dbReference type="NCBIfam" id="TIGR00229">
    <property type="entry name" value="sensory_box"/>
    <property type="match status" value="1"/>
</dbReference>
<dbReference type="EC" id="2.7.7.65" evidence="1"/>
<dbReference type="NCBIfam" id="TIGR00254">
    <property type="entry name" value="GGDEF"/>
    <property type="match status" value="1"/>
</dbReference>
<dbReference type="Gene3D" id="3.30.450.20">
    <property type="entry name" value="PAS domain"/>
    <property type="match status" value="1"/>
</dbReference>
<evidence type="ECO:0000256" key="1">
    <source>
        <dbReference type="ARBA" id="ARBA00012528"/>
    </source>
</evidence>
<dbReference type="PROSITE" id="PS50113">
    <property type="entry name" value="PAC"/>
    <property type="match status" value="1"/>
</dbReference>
<evidence type="ECO:0000256" key="2">
    <source>
        <dbReference type="ARBA" id="ARBA00034247"/>
    </source>
</evidence>
<dbReference type="OrthoDB" id="73375at2"/>
<dbReference type="Pfam" id="PF00990">
    <property type="entry name" value="GGDEF"/>
    <property type="match status" value="1"/>
</dbReference>
<dbReference type="CDD" id="cd01949">
    <property type="entry name" value="GGDEF"/>
    <property type="match status" value="1"/>
</dbReference>
<dbReference type="AlphaFoldDB" id="A0A0C5VCC5"/>
<protein>
    <recommendedName>
        <fullName evidence="1">diguanylate cyclase</fullName>
        <ecNumber evidence="1">2.7.7.65</ecNumber>
    </recommendedName>
</protein>
<dbReference type="InterPro" id="IPR043128">
    <property type="entry name" value="Rev_trsase/Diguanyl_cyclase"/>
</dbReference>
<feature type="domain" description="PAC" evidence="3">
    <location>
        <begin position="91"/>
        <end position="146"/>
    </location>
</feature>
<proteinExistence type="predicted"/>
<dbReference type="HOGENOM" id="CLU_882139_0_0_6"/>
<dbReference type="SUPFAM" id="SSF55785">
    <property type="entry name" value="PYP-like sensor domain (PAS domain)"/>
    <property type="match status" value="1"/>
</dbReference>
<keyword evidence="6" id="KW-1185">Reference proteome</keyword>
<dbReference type="InterPro" id="IPR000700">
    <property type="entry name" value="PAS-assoc_C"/>
</dbReference>
<dbReference type="InterPro" id="IPR000014">
    <property type="entry name" value="PAS"/>
</dbReference>
<accession>A0A0C5VCC5</accession>
<dbReference type="PANTHER" id="PTHR45138:SF9">
    <property type="entry name" value="DIGUANYLATE CYCLASE DGCM-RELATED"/>
    <property type="match status" value="1"/>
</dbReference>
<dbReference type="GO" id="GO:0052621">
    <property type="term" value="F:diguanylate cyclase activity"/>
    <property type="evidence" value="ECO:0007669"/>
    <property type="project" value="UniProtKB-EC"/>
</dbReference>
<dbReference type="Pfam" id="PF08447">
    <property type="entry name" value="PAS_3"/>
    <property type="match status" value="1"/>
</dbReference>
<dbReference type="PROSITE" id="PS50887">
    <property type="entry name" value="GGDEF"/>
    <property type="match status" value="1"/>
</dbReference>
<dbReference type="SUPFAM" id="SSF55073">
    <property type="entry name" value="Nucleotide cyclase"/>
    <property type="match status" value="1"/>
</dbReference>
<dbReference type="KEGG" id="gsn:YC6258_00091"/>
<evidence type="ECO:0000313" key="6">
    <source>
        <dbReference type="Proteomes" id="UP000032266"/>
    </source>
</evidence>
<dbReference type="Proteomes" id="UP000032266">
    <property type="component" value="Chromosome"/>
</dbReference>
<gene>
    <name evidence="5" type="ORF">YC6258_00091</name>
</gene>
<organism evidence="5 6">
    <name type="scientific">Gynuella sunshinyii YC6258</name>
    <dbReference type="NCBI Taxonomy" id="1445510"/>
    <lineage>
        <taxon>Bacteria</taxon>
        <taxon>Pseudomonadati</taxon>
        <taxon>Pseudomonadota</taxon>
        <taxon>Gammaproteobacteria</taxon>
        <taxon>Oceanospirillales</taxon>
        <taxon>Saccharospirillaceae</taxon>
        <taxon>Gynuella</taxon>
    </lineage>
</organism>
<reference evidence="5 6" key="1">
    <citation type="submission" date="2014-01" db="EMBL/GenBank/DDBJ databases">
        <title>Full genme sequencing of cellulolytic bacterium Gynuella sunshinyii YC6258T gen. nov., sp. nov.</title>
        <authorList>
            <person name="Khan H."/>
            <person name="Chung E.J."/>
            <person name="Chung Y.R."/>
        </authorList>
    </citation>
    <scope>NUCLEOTIDE SEQUENCE [LARGE SCALE GENOMIC DNA]</scope>
    <source>
        <strain evidence="5 6">YC6258</strain>
    </source>
</reference>
<dbReference type="InterPro" id="IPR013655">
    <property type="entry name" value="PAS_fold_3"/>
</dbReference>
<evidence type="ECO:0000259" key="4">
    <source>
        <dbReference type="PROSITE" id="PS50887"/>
    </source>
</evidence>
<dbReference type="InterPro" id="IPR000160">
    <property type="entry name" value="GGDEF_dom"/>
</dbReference>
<evidence type="ECO:0000259" key="3">
    <source>
        <dbReference type="PROSITE" id="PS50113"/>
    </source>
</evidence>
<dbReference type="CDD" id="cd00130">
    <property type="entry name" value="PAS"/>
    <property type="match status" value="1"/>
</dbReference>
<comment type="catalytic activity">
    <reaction evidence="2">
        <text>2 GTP = 3',3'-c-di-GMP + 2 diphosphate</text>
        <dbReference type="Rhea" id="RHEA:24898"/>
        <dbReference type="ChEBI" id="CHEBI:33019"/>
        <dbReference type="ChEBI" id="CHEBI:37565"/>
        <dbReference type="ChEBI" id="CHEBI:58805"/>
        <dbReference type="EC" id="2.7.7.65"/>
    </reaction>
</comment>
<dbReference type="RefSeq" id="WP_044615295.1">
    <property type="nucleotide sequence ID" value="NZ_CP007142.1"/>
</dbReference>
<dbReference type="PANTHER" id="PTHR45138">
    <property type="entry name" value="REGULATORY COMPONENTS OF SENSORY TRANSDUCTION SYSTEM"/>
    <property type="match status" value="1"/>
</dbReference>
<dbReference type="InterPro" id="IPR035965">
    <property type="entry name" value="PAS-like_dom_sf"/>
</dbReference>
<dbReference type="InterPro" id="IPR050469">
    <property type="entry name" value="Diguanylate_Cyclase"/>
</dbReference>
<dbReference type="STRING" id="1445510.YC6258_00091"/>
<dbReference type="InterPro" id="IPR029787">
    <property type="entry name" value="Nucleotide_cyclase"/>
</dbReference>
<dbReference type="SMART" id="SM00267">
    <property type="entry name" value="GGDEF"/>
    <property type="match status" value="1"/>
</dbReference>
<feature type="domain" description="GGDEF" evidence="4">
    <location>
        <begin position="183"/>
        <end position="315"/>
    </location>
</feature>
<name>A0A0C5VCC5_9GAMM</name>
<dbReference type="Gene3D" id="3.30.70.270">
    <property type="match status" value="1"/>
</dbReference>
<dbReference type="EMBL" id="CP007142">
    <property type="protein sequence ID" value="AJQ92147.1"/>
    <property type="molecule type" value="Genomic_DNA"/>
</dbReference>
<evidence type="ECO:0000313" key="5">
    <source>
        <dbReference type="EMBL" id="AJQ92147.1"/>
    </source>
</evidence>